<protein>
    <submittedName>
        <fullName evidence="1">Uncharacterized protein</fullName>
    </submittedName>
</protein>
<reference evidence="1" key="1">
    <citation type="submission" date="2014-11" db="EMBL/GenBank/DDBJ databases">
        <authorList>
            <person name="Amaro Gonzalez C."/>
        </authorList>
    </citation>
    <scope>NUCLEOTIDE SEQUENCE</scope>
</reference>
<accession>A0A0E9XCJ8</accession>
<organism evidence="1">
    <name type="scientific">Anguilla anguilla</name>
    <name type="common">European freshwater eel</name>
    <name type="synonym">Muraena anguilla</name>
    <dbReference type="NCBI Taxonomy" id="7936"/>
    <lineage>
        <taxon>Eukaryota</taxon>
        <taxon>Metazoa</taxon>
        <taxon>Chordata</taxon>
        <taxon>Craniata</taxon>
        <taxon>Vertebrata</taxon>
        <taxon>Euteleostomi</taxon>
        <taxon>Actinopterygii</taxon>
        <taxon>Neopterygii</taxon>
        <taxon>Teleostei</taxon>
        <taxon>Anguilliformes</taxon>
        <taxon>Anguillidae</taxon>
        <taxon>Anguilla</taxon>
    </lineage>
</organism>
<reference evidence="1" key="2">
    <citation type="journal article" date="2015" name="Fish Shellfish Immunol.">
        <title>Early steps in the European eel (Anguilla anguilla)-Vibrio vulnificus interaction in the gills: Role of the RtxA13 toxin.</title>
        <authorList>
            <person name="Callol A."/>
            <person name="Pajuelo D."/>
            <person name="Ebbesson L."/>
            <person name="Teles M."/>
            <person name="MacKenzie S."/>
            <person name="Amaro C."/>
        </authorList>
    </citation>
    <scope>NUCLEOTIDE SEQUENCE</scope>
</reference>
<dbReference type="AlphaFoldDB" id="A0A0E9XCJ8"/>
<evidence type="ECO:0000313" key="1">
    <source>
        <dbReference type="EMBL" id="JAI00355.1"/>
    </source>
</evidence>
<name>A0A0E9XCJ8_ANGAN</name>
<dbReference type="EMBL" id="GBXM01008223">
    <property type="protein sequence ID" value="JAI00355.1"/>
    <property type="molecule type" value="Transcribed_RNA"/>
</dbReference>
<proteinExistence type="predicted"/>
<sequence length="60" mass="6886">MCYIMSGKGGLYIQYKPPGSEQQLQRGLSAIGQLLQHQIEKQSHRTLHRVDRLIKTCLMC</sequence>